<proteinExistence type="predicted"/>
<dbReference type="EMBL" id="LTAN01000005">
    <property type="protein sequence ID" value="OBR08883.1"/>
    <property type="molecule type" value="Genomic_DNA"/>
</dbReference>
<sequence>MPCLPTVRDGLTRRFRWTVGSGLPRDSSICELSRGNLASAPPLSLQLFSSQVKEEVLPDLSRSSFSGEHTKLASGSNGEQPSHPDVCFLFLLPLSRQQENMTAPMLLLTELTTSRGAFWFFSPSKPTYEDHTKKQKSTYNTRYSLVVTDPTTNPALTGLSMGERTGSRVLQWVWSYVPEKRHKTTYIGDGGGTVMASVVAIHSNGVLGGRPVMPIQCAYFEMENLPGPENPAMRELGLSW</sequence>
<evidence type="ECO:0000313" key="1">
    <source>
        <dbReference type="EMBL" id="OBR08883.1"/>
    </source>
</evidence>
<dbReference type="GeneID" id="28866730"/>
<comment type="caution">
    <text evidence="1">The sequence shown here is derived from an EMBL/GenBank/DDBJ whole genome shotgun (WGS) entry which is preliminary data.</text>
</comment>
<dbReference type="VEuPathDB" id="FungiDB:CH63R_07648"/>
<keyword evidence="2" id="KW-1185">Reference proteome</keyword>
<dbReference type="KEGG" id="chig:CH63R_07648"/>
<gene>
    <name evidence="1" type="ORF">CH63R_07648</name>
</gene>
<organism evidence="1 2">
    <name type="scientific">Colletotrichum higginsianum (strain IMI 349063)</name>
    <name type="common">Crucifer anthracnose fungus</name>
    <dbReference type="NCBI Taxonomy" id="759273"/>
    <lineage>
        <taxon>Eukaryota</taxon>
        <taxon>Fungi</taxon>
        <taxon>Dikarya</taxon>
        <taxon>Ascomycota</taxon>
        <taxon>Pezizomycotina</taxon>
        <taxon>Sordariomycetes</taxon>
        <taxon>Hypocreomycetidae</taxon>
        <taxon>Glomerellales</taxon>
        <taxon>Glomerellaceae</taxon>
        <taxon>Colletotrichum</taxon>
        <taxon>Colletotrichum destructivum species complex</taxon>
    </lineage>
</organism>
<evidence type="ECO:0000313" key="2">
    <source>
        <dbReference type="Proteomes" id="UP000092177"/>
    </source>
</evidence>
<dbReference type="AlphaFoldDB" id="A0A1B7Y9W9"/>
<accession>A0A1B7Y9W9</accession>
<dbReference type="Proteomes" id="UP000092177">
    <property type="component" value="Chromosome 5"/>
</dbReference>
<dbReference type="OrthoDB" id="4851505at2759"/>
<protein>
    <submittedName>
        <fullName evidence="1">PA domain-containing protein</fullName>
    </submittedName>
</protein>
<reference evidence="2" key="1">
    <citation type="journal article" date="2017" name="BMC Genomics">
        <title>Gapless genome assembly of Colletotrichum higginsianum reveals chromosome structure and association of transposable elements with secondary metabolite gene clusters.</title>
        <authorList>
            <person name="Dallery J.-F."/>
            <person name="Lapalu N."/>
            <person name="Zampounis A."/>
            <person name="Pigne S."/>
            <person name="Luyten I."/>
            <person name="Amselem J."/>
            <person name="Wittenberg A.H.J."/>
            <person name="Zhou S."/>
            <person name="de Queiroz M.V."/>
            <person name="Robin G.P."/>
            <person name="Auger A."/>
            <person name="Hainaut M."/>
            <person name="Henrissat B."/>
            <person name="Kim K.-T."/>
            <person name="Lee Y.-H."/>
            <person name="Lespinet O."/>
            <person name="Schwartz D.C."/>
            <person name="Thon M.R."/>
            <person name="O'Connell R.J."/>
        </authorList>
    </citation>
    <scope>NUCLEOTIDE SEQUENCE [LARGE SCALE GENOMIC DNA]</scope>
    <source>
        <strain evidence="2">IMI 349063</strain>
    </source>
</reference>
<name>A0A1B7Y9W9_COLHI</name>
<dbReference type="RefSeq" id="XP_018157401.1">
    <property type="nucleotide sequence ID" value="XM_018302623.1"/>
</dbReference>